<dbReference type="GO" id="GO:0003723">
    <property type="term" value="F:RNA binding"/>
    <property type="evidence" value="ECO:0007669"/>
    <property type="project" value="UniProtKB-KW"/>
</dbReference>
<dbReference type="GO" id="GO:0034246">
    <property type="term" value="F:mitochondrial transcription factor activity"/>
    <property type="evidence" value="ECO:0007669"/>
    <property type="project" value="TreeGrafter"/>
</dbReference>
<evidence type="ECO:0000256" key="6">
    <source>
        <dbReference type="ARBA" id="ARBA00022884"/>
    </source>
</evidence>
<dbReference type="GO" id="GO:0006391">
    <property type="term" value="P:transcription initiation at mitochondrial promoter"/>
    <property type="evidence" value="ECO:0007669"/>
    <property type="project" value="TreeGrafter"/>
</dbReference>
<comment type="function">
    <text evidence="7">Mitochondrial transcription factor that confers selective promoter recognition on the core subunit of the yeast mitochondrial RNA polymerase. Interacts with DNA in a non-specific manner.</text>
</comment>
<keyword evidence="5" id="KW-0949">S-adenosyl-L-methionine</keyword>
<evidence type="ECO:0000256" key="7">
    <source>
        <dbReference type="ARBA" id="ARBA00024915"/>
    </source>
</evidence>
<dbReference type="GO" id="GO:0000179">
    <property type="term" value="F:rRNA (adenine-N6,N6-)-dimethyltransferase activity"/>
    <property type="evidence" value="ECO:0007669"/>
    <property type="project" value="TreeGrafter"/>
</dbReference>
<evidence type="ECO:0000256" key="5">
    <source>
        <dbReference type="ARBA" id="ARBA00022691"/>
    </source>
</evidence>
<proteinExistence type="predicted"/>
<dbReference type="InterPro" id="IPR001737">
    <property type="entry name" value="KsgA/Erm"/>
</dbReference>
<comment type="caution">
    <text evidence="8">The sequence shown here is derived from an EMBL/GenBank/DDBJ whole genome shotgun (WGS) entry which is preliminary data.</text>
</comment>
<dbReference type="SUPFAM" id="SSF53335">
    <property type="entry name" value="S-adenosyl-L-methionine-dependent methyltransferases"/>
    <property type="match status" value="2"/>
</dbReference>
<dbReference type="GO" id="GO:0005759">
    <property type="term" value="C:mitochondrial matrix"/>
    <property type="evidence" value="ECO:0007669"/>
    <property type="project" value="TreeGrafter"/>
</dbReference>
<keyword evidence="6" id="KW-0694">RNA-binding</keyword>
<evidence type="ECO:0000256" key="4">
    <source>
        <dbReference type="ARBA" id="ARBA00022679"/>
    </source>
</evidence>
<reference evidence="8" key="1">
    <citation type="submission" date="2023-02" db="EMBL/GenBank/DDBJ databases">
        <title>Identification and recombinant expression of a fungal hydrolase from Papiliotrema laurentii that hydrolyzes apple cutin and clears colloidal polyester polyurethane.</title>
        <authorList>
            <consortium name="DOE Joint Genome Institute"/>
            <person name="Roman V.A."/>
            <person name="Bojanowski C."/>
            <person name="Crable B.R."/>
            <person name="Wagner D.N."/>
            <person name="Hung C.S."/>
            <person name="Nadeau L.J."/>
            <person name="Schratz L."/>
            <person name="Haridas S."/>
            <person name="Pangilinan J."/>
            <person name="Lipzen A."/>
            <person name="Na H."/>
            <person name="Yan M."/>
            <person name="Ng V."/>
            <person name="Grigoriev I.V."/>
            <person name="Spatafora J.W."/>
            <person name="Barlow D."/>
            <person name="Biffinger J."/>
            <person name="Kelley-Loughnane N."/>
            <person name="Varaljay V.A."/>
            <person name="Crookes-Goodson W.J."/>
        </authorList>
    </citation>
    <scope>NUCLEOTIDE SEQUENCE</scope>
    <source>
        <strain evidence="8">5307AH</strain>
    </source>
</reference>
<organism evidence="8 9">
    <name type="scientific">Papiliotrema laurentii</name>
    <name type="common">Cryptococcus laurentii</name>
    <dbReference type="NCBI Taxonomy" id="5418"/>
    <lineage>
        <taxon>Eukaryota</taxon>
        <taxon>Fungi</taxon>
        <taxon>Dikarya</taxon>
        <taxon>Basidiomycota</taxon>
        <taxon>Agaricomycotina</taxon>
        <taxon>Tremellomycetes</taxon>
        <taxon>Tremellales</taxon>
        <taxon>Rhynchogastremaceae</taxon>
        <taxon>Papiliotrema</taxon>
    </lineage>
</organism>
<keyword evidence="4" id="KW-0808">Transferase</keyword>
<evidence type="ECO:0000256" key="1">
    <source>
        <dbReference type="ARBA" id="ARBA00004173"/>
    </source>
</evidence>
<dbReference type="InterPro" id="IPR029063">
    <property type="entry name" value="SAM-dependent_MTases_sf"/>
</dbReference>
<dbReference type="AlphaFoldDB" id="A0AAD9FRU2"/>
<evidence type="ECO:0000256" key="2">
    <source>
        <dbReference type="ARBA" id="ARBA00013836"/>
    </source>
</evidence>
<keyword evidence="9" id="KW-1185">Reference proteome</keyword>
<gene>
    <name evidence="8" type="ORF">DB88DRAFT_510062</name>
</gene>
<protein>
    <recommendedName>
        <fullName evidence="2">Mitochondrial transcription factor 1</fullName>
    </recommendedName>
</protein>
<dbReference type="Gene3D" id="1.10.8.100">
    <property type="entry name" value="Ribosomal RNA adenine dimethylase-like, domain 2"/>
    <property type="match status" value="1"/>
</dbReference>
<dbReference type="PANTHER" id="PTHR11727:SF17">
    <property type="entry name" value="DIMETHYLADENOSINE TRANSFERASE 1, MITOCHONDRIAL"/>
    <property type="match status" value="1"/>
</dbReference>
<dbReference type="Proteomes" id="UP001182556">
    <property type="component" value="Unassembled WGS sequence"/>
</dbReference>
<evidence type="ECO:0000256" key="3">
    <source>
        <dbReference type="ARBA" id="ARBA00022603"/>
    </source>
</evidence>
<sequence length="527" mass="59614">MPRLRLPPLPSPKLWPVYFPKKTAKSPQSHVSLALRDFAGRLNLANPRLCDQFVRDLGIRDNEVVVEVFGGVGSLTRALASGGQSDKSEDEATKAEWIEATKDQPRFTKKSQHPSGRRPANFFPSWIETFDKETQGGKFLDESRQYLPDEPGLKKPAVVTNIEPAGSLLKYGFDAELSATVPSPLDTNPSKQAEQTGLEICKYNDRIVLAYGDPYFYETLEKVIAHPLVINHLPVTNPDAADECSKRYRKWTDEAPPLTVVYHVPQIDMGDQMLSSLMTSVLGSAEGAPSYIWRYGRLRLSLLLSRYAYDRMMALPGELCWSKTSVYLRGLYHARPVTPHHHVPNIGRRSIEVEAVPLRPSQHTEVGLKLEDEIERRRRPRTITYSDDFYPKVTRVKTTIDTGEKPLDERGFPIPRPPVLGLVLEPRLDSPISMHQRDEWDYVLRHCMVLSAQPLRDALPLLGFNAATLVDDIEGDGPYAGRPVNCDTMVRELDVEDWARVVDVFYYWPFKPAVIVMDKDLGLVIED</sequence>
<dbReference type="PANTHER" id="PTHR11727">
    <property type="entry name" value="DIMETHYLADENOSINE TRANSFERASE"/>
    <property type="match status" value="1"/>
</dbReference>
<name>A0AAD9FRU2_PAPLA</name>
<evidence type="ECO:0000313" key="8">
    <source>
        <dbReference type="EMBL" id="KAK1925009.1"/>
    </source>
</evidence>
<evidence type="ECO:0000313" key="9">
    <source>
        <dbReference type="Proteomes" id="UP001182556"/>
    </source>
</evidence>
<dbReference type="Gene3D" id="3.40.50.150">
    <property type="entry name" value="Vaccinia Virus protein VP39"/>
    <property type="match status" value="2"/>
</dbReference>
<comment type="subcellular location">
    <subcellularLocation>
        <location evidence="1">Mitochondrion</location>
    </subcellularLocation>
</comment>
<keyword evidence="3" id="KW-0489">Methyltransferase</keyword>
<accession>A0AAD9FRU2</accession>
<dbReference type="InterPro" id="IPR023165">
    <property type="entry name" value="rRNA_Ade_diMease-like_C"/>
</dbReference>
<dbReference type="EMBL" id="JAODAN010000004">
    <property type="protein sequence ID" value="KAK1925009.1"/>
    <property type="molecule type" value="Genomic_DNA"/>
</dbReference>